<dbReference type="Proteomes" id="UP000831019">
    <property type="component" value="Chromosome"/>
</dbReference>
<dbReference type="Pfam" id="PF04290">
    <property type="entry name" value="DctQ"/>
    <property type="match status" value="1"/>
</dbReference>
<evidence type="ECO:0000256" key="8">
    <source>
        <dbReference type="ARBA" id="ARBA00038436"/>
    </source>
</evidence>
<evidence type="ECO:0000256" key="5">
    <source>
        <dbReference type="ARBA" id="ARBA00022692"/>
    </source>
</evidence>
<evidence type="ECO:0000259" key="10">
    <source>
        <dbReference type="Pfam" id="PF04290"/>
    </source>
</evidence>
<dbReference type="InterPro" id="IPR007387">
    <property type="entry name" value="TRAP_DctQ"/>
</dbReference>
<keyword evidence="7 9" id="KW-0472">Membrane</keyword>
<evidence type="ECO:0000313" key="12">
    <source>
        <dbReference type="Proteomes" id="UP000831019"/>
    </source>
</evidence>
<dbReference type="PANTHER" id="PTHR35011">
    <property type="entry name" value="2,3-DIKETO-L-GULONATE TRAP TRANSPORTER SMALL PERMEASE PROTEIN YIAM"/>
    <property type="match status" value="1"/>
</dbReference>
<keyword evidence="5 9" id="KW-0812">Transmembrane</keyword>
<sequence length="183" mass="20177">MKQIAAAIDAVNDLTGRVICWGILLMVILQFAVVIARYVFSTSTLFGIPAVWFQEGVVYLHGMTILLGTAYAMLWNKNVRVDILYDKASPRVQDLTEFFGSLLFVLPLCLVIGWSALPNVVGAWAVKEGSLEPNGIPFRYVLKALSLVFCVLVSAQALSTMIKAFLRLTGRSSDPIYEVSDEL</sequence>
<gene>
    <name evidence="11" type="ORF">DSM109990_02664</name>
</gene>
<dbReference type="PANTHER" id="PTHR35011:SF4">
    <property type="entry name" value="SLL1102 PROTEIN"/>
    <property type="match status" value="1"/>
</dbReference>
<keyword evidence="2 9" id="KW-0813">Transport</keyword>
<keyword evidence="6 9" id="KW-1133">Transmembrane helix</keyword>
<dbReference type="InterPro" id="IPR055348">
    <property type="entry name" value="DctQ"/>
</dbReference>
<dbReference type="RefSeq" id="WP_093928282.1">
    <property type="nucleotide sequence ID" value="NZ_CP085144.1"/>
</dbReference>
<keyword evidence="12" id="KW-1185">Reference proteome</keyword>
<comment type="subunit">
    <text evidence="9">The complex comprises the extracytoplasmic solute receptor protein and the two transmembrane proteins.</text>
</comment>
<comment type="function">
    <text evidence="9">Part of the tripartite ATP-independent periplasmic (TRAP) transport system.</text>
</comment>
<feature type="transmembrane region" description="Helical" evidence="9">
    <location>
        <begin position="52"/>
        <end position="74"/>
    </location>
</feature>
<evidence type="ECO:0000313" key="11">
    <source>
        <dbReference type="EMBL" id="UOA15820.1"/>
    </source>
</evidence>
<evidence type="ECO:0000256" key="1">
    <source>
        <dbReference type="ARBA" id="ARBA00004429"/>
    </source>
</evidence>
<evidence type="ECO:0000256" key="4">
    <source>
        <dbReference type="ARBA" id="ARBA00022519"/>
    </source>
</evidence>
<evidence type="ECO:0000256" key="2">
    <source>
        <dbReference type="ARBA" id="ARBA00022448"/>
    </source>
</evidence>
<keyword evidence="4 9" id="KW-0997">Cell inner membrane</keyword>
<protein>
    <recommendedName>
        <fullName evidence="9">TRAP transporter small permease protein</fullName>
    </recommendedName>
</protein>
<name>A0ABY3ZMD2_9RHOB</name>
<comment type="similarity">
    <text evidence="8 9">Belongs to the TRAP transporter small permease family.</text>
</comment>
<evidence type="ECO:0000256" key="7">
    <source>
        <dbReference type="ARBA" id="ARBA00023136"/>
    </source>
</evidence>
<organism evidence="11 12">
    <name type="scientific">Sulfitobacter dubius</name>
    <dbReference type="NCBI Taxonomy" id="218673"/>
    <lineage>
        <taxon>Bacteria</taxon>
        <taxon>Pseudomonadati</taxon>
        <taxon>Pseudomonadota</taxon>
        <taxon>Alphaproteobacteria</taxon>
        <taxon>Rhodobacterales</taxon>
        <taxon>Roseobacteraceae</taxon>
        <taxon>Sulfitobacter</taxon>
    </lineage>
</organism>
<feature type="transmembrane region" description="Helical" evidence="9">
    <location>
        <begin position="95"/>
        <end position="117"/>
    </location>
</feature>
<reference evidence="12" key="1">
    <citation type="journal article" date="2022" name="Microorganisms">
        <title>Beyond the ABCs#Discovery of Three New Plasmid Types in Rhodobacterales (RepQ, RepY, RepW).</title>
        <authorList>
            <person name="Freese H.M."/>
            <person name="Ringel V."/>
            <person name="Overmann J."/>
            <person name="Petersen J."/>
        </authorList>
    </citation>
    <scope>NUCLEOTIDE SEQUENCE [LARGE SCALE GENOMIC DNA]</scope>
    <source>
        <strain evidence="12">DSM 109990</strain>
    </source>
</reference>
<proteinExistence type="inferred from homology"/>
<feature type="transmembrane region" description="Helical" evidence="9">
    <location>
        <begin position="18"/>
        <end position="40"/>
    </location>
</feature>
<feature type="transmembrane region" description="Helical" evidence="9">
    <location>
        <begin position="137"/>
        <end position="158"/>
    </location>
</feature>
<keyword evidence="3" id="KW-1003">Cell membrane</keyword>
<evidence type="ECO:0000256" key="6">
    <source>
        <dbReference type="ARBA" id="ARBA00022989"/>
    </source>
</evidence>
<accession>A0ABY3ZMD2</accession>
<dbReference type="EMBL" id="CP085144">
    <property type="protein sequence ID" value="UOA15820.1"/>
    <property type="molecule type" value="Genomic_DNA"/>
</dbReference>
<feature type="domain" description="Tripartite ATP-independent periplasmic transporters DctQ component" evidence="10">
    <location>
        <begin position="26"/>
        <end position="164"/>
    </location>
</feature>
<evidence type="ECO:0000256" key="3">
    <source>
        <dbReference type="ARBA" id="ARBA00022475"/>
    </source>
</evidence>
<comment type="subcellular location">
    <subcellularLocation>
        <location evidence="1 9">Cell inner membrane</location>
        <topology evidence="1 9">Multi-pass membrane protein</topology>
    </subcellularLocation>
</comment>
<evidence type="ECO:0000256" key="9">
    <source>
        <dbReference type="RuleBase" id="RU369079"/>
    </source>
</evidence>